<feature type="region of interest" description="Disordered" evidence="5">
    <location>
        <begin position="1"/>
        <end position="50"/>
    </location>
</feature>
<keyword evidence="1 3" id="KW-0456">Lyase</keyword>
<dbReference type="InterPro" id="IPR012997">
    <property type="entry name" value="RplA"/>
</dbReference>
<dbReference type="Proteomes" id="UP000321199">
    <property type="component" value="Chromosome"/>
</dbReference>
<dbReference type="Gene3D" id="2.40.40.10">
    <property type="entry name" value="RlpA-like domain"/>
    <property type="match status" value="1"/>
</dbReference>
<dbReference type="PANTHER" id="PTHR34183">
    <property type="entry name" value="ENDOLYTIC PEPTIDOGLYCAN TRANSGLYCOSYLASE RLPA"/>
    <property type="match status" value="1"/>
</dbReference>
<evidence type="ECO:0000256" key="4">
    <source>
        <dbReference type="RuleBase" id="RU003495"/>
    </source>
</evidence>
<dbReference type="EC" id="4.2.2.-" evidence="3"/>
<organism evidence="7 8">
    <name type="scientific">Comamonas flocculans</name>
    <dbReference type="NCBI Taxonomy" id="2597701"/>
    <lineage>
        <taxon>Bacteria</taxon>
        <taxon>Pseudomonadati</taxon>
        <taxon>Pseudomonadota</taxon>
        <taxon>Betaproteobacteria</taxon>
        <taxon>Burkholderiales</taxon>
        <taxon>Comamonadaceae</taxon>
        <taxon>Comamonas</taxon>
    </lineage>
</organism>
<dbReference type="GO" id="GO:0008932">
    <property type="term" value="F:lytic endotransglycosylase activity"/>
    <property type="evidence" value="ECO:0007669"/>
    <property type="project" value="UniProtKB-UniRule"/>
</dbReference>
<evidence type="ECO:0000256" key="2">
    <source>
        <dbReference type="ARBA" id="ARBA00023316"/>
    </source>
</evidence>
<dbReference type="InterPro" id="IPR036908">
    <property type="entry name" value="RlpA-like_sf"/>
</dbReference>
<dbReference type="InterPro" id="IPR009009">
    <property type="entry name" value="RlpA-like_DPBB"/>
</dbReference>
<proteinExistence type="inferred from homology"/>
<evidence type="ECO:0000259" key="6">
    <source>
        <dbReference type="Pfam" id="PF03330"/>
    </source>
</evidence>
<reference evidence="7 8" key="1">
    <citation type="submission" date="2019-07" db="EMBL/GenBank/DDBJ databases">
        <title>Complete genome sequence of Comamonas sp. NLF 7-7 isolated from livestock.</title>
        <authorList>
            <person name="Kim D.H."/>
            <person name="Kim J.G."/>
        </authorList>
    </citation>
    <scope>NUCLEOTIDE SEQUENCE [LARGE SCALE GENOMIC DNA]</scope>
    <source>
        <strain evidence="7 8">NLF 7-7</strain>
    </source>
</reference>
<dbReference type="GO" id="GO:0000270">
    <property type="term" value="P:peptidoglycan metabolic process"/>
    <property type="evidence" value="ECO:0007669"/>
    <property type="project" value="UniProtKB-UniRule"/>
</dbReference>
<dbReference type="CDD" id="cd22268">
    <property type="entry name" value="DPBB_RlpA-like"/>
    <property type="match status" value="1"/>
</dbReference>
<comment type="similarity">
    <text evidence="3 4">Belongs to the RlpA family.</text>
</comment>
<accession>A0A5B8RY43</accession>
<dbReference type="Pfam" id="PF03330">
    <property type="entry name" value="DPBB_1"/>
    <property type="match status" value="1"/>
</dbReference>
<dbReference type="GO" id="GO:0071555">
    <property type="term" value="P:cell wall organization"/>
    <property type="evidence" value="ECO:0007669"/>
    <property type="project" value="UniProtKB-KW"/>
</dbReference>
<dbReference type="NCBIfam" id="TIGR00413">
    <property type="entry name" value="rlpA"/>
    <property type="match status" value="1"/>
</dbReference>
<dbReference type="SUPFAM" id="SSF50685">
    <property type="entry name" value="Barwin-like endoglucanases"/>
    <property type="match status" value="1"/>
</dbReference>
<evidence type="ECO:0000256" key="1">
    <source>
        <dbReference type="ARBA" id="ARBA00023239"/>
    </source>
</evidence>
<keyword evidence="2 3" id="KW-0961">Cell wall biogenesis/degradation</keyword>
<dbReference type="HAMAP" id="MF_02071">
    <property type="entry name" value="RlpA"/>
    <property type="match status" value="1"/>
</dbReference>
<keyword evidence="8" id="KW-1185">Reference proteome</keyword>
<feature type="compositionally biased region" description="Low complexity" evidence="5">
    <location>
        <begin position="14"/>
        <end position="36"/>
    </location>
</feature>
<evidence type="ECO:0000256" key="3">
    <source>
        <dbReference type="HAMAP-Rule" id="MF_02071"/>
    </source>
</evidence>
<dbReference type="AlphaFoldDB" id="A0A5B8RY43"/>
<gene>
    <name evidence="3" type="primary">rlpA</name>
    <name evidence="7" type="ORF">FOZ74_04405</name>
</gene>
<evidence type="ECO:0000313" key="7">
    <source>
        <dbReference type="EMBL" id="QEA14460.1"/>
    </source>
</evidence>
<feature type="domain" description="RlpA-like protein double-psi beta-barrel" evidence="6">
    <location>
        <begin position="59"/>
        <end position="148"/>
    </location>
</feature>
<sequence length="174" mass="17972">MPAPRTAESPPSAPALADQAAAQTALAVQAAPGAQARRTAPEPPEPDDDEAADALLLDEGLASWYGPGLNGRRTASGERFDRLDFTAAHRTLPFGTRVCVRSLADGKAVLVRINDRGPFSGNGERVVDLSQAAARELGMTGLGIKAVQLWQVDEDGSGCVPALGAAPAPPAARR</sequence>
<evidence type="ECO:0000256" key="5">
    <source>
        <dbReference type="SAM" id="MobiDB-lite"/>
    </source>
</evidence>
<dbReference type="KEGG" id="cof:FOZ74_04405"/>
<name>A0A5B8RY43_9BURK</name>
<comment type="function">
    <text evidence="3">Lytic transglycosylase with a strong preference for naked glycan strands that lack stem peptides.</text>
</comment>
<protein>
    <recommendedName>
        <fullName evidence="3">Endolytic peptidoglycan transglycosylase RlpA</fullName>
        <ecNumber evidence="3">4.2.2.-</ecNumber>
    </recommendedName>
</protein>
<evidence type="ECO:0000313" key="8">
    <source>
        <dbReference type="Proteomes" id="UP000321199"/>
    </source>
</evidence>
<dbReference type="PANTHER" id="PTHR34183:SF1">
    <property type="entry name" value="ENDOLYTIC PEPTIDOGLYCAN TRANSGLYCOSYLASE RLPA"/>
    <property type="match status" value="1"/>
</dbReference>
<dbReference type="EMBL" id="CP042344">
    <property type="protein sequence ID" value="QEA14460.1"/>
    <property type="molecule type" value="Genomic_DNA"/>
</dbReference>
<dbReference type="OrthoDB" id="9779128at2"/>
<dbReference type="InterPro" id="IPR034718">
    <property type="entry name" value="RlpA"/>
</dbReference>